<evidence type="ECO:0000313" key="2">
    <source>
        <dbReference type="EMBL" id="ABJ04465.1"/>
    </source>
</evidence>
<dbReference type="InterPro" id="IPR050563">
    <property type="entry name" value="4-hydroxybenzoyl-CoA_TE"/>
</dbReference>
<dbReference type="HOGENOM" id="CLU_101141_4_1_5"/>
<dbReference type="PANTHER" id="PTHR31793:SF37">
    <property type="entry name" value="ACYL-COA THIOESTER HYDROLASE YBGC"/>
    <property type="match status" value="1"/>
</dbReference>
<keyword evidence="1" id="KW-0378">Hydrolase</keyword>
<reference evidence="2" key="1">
    <citation type="submission" date="2006-09" db="EMBL/GenBank/DDBJ databases">
        <title>Complete sequence of Rhodopseudomonas palustris BisA53.</title>
        <authorList>
            <consortium name="US DOE Joint Genome Institute"/>
            <person name="Copeland A."/>
            <person name="Lucas S."/>
            <person name="Lapidus A."/>
            <person name="Barry K."/>
            <person name="Detter J.C."/>
            <person name="Glavina del Rio T."/>
            <person name="Hammon N."/>
            <person name="Israni S."/>
            <person name="Dalin E."/>
            <person name="Tice H."/>
            <person name="Pitluck S."/>
            <person name="Chain P."/>
            <person name="Malfatti S."/>
            <person name="Shin M."/>
            <person name="Vergez L."/>
            <person name="Schmutz J."/>
            <person name="Larimer F."/>
            <person name="Land M."/>
            <person name="Hauser L."/>
            <person name="Pelletier D.A."/>
            <person name="Kyrpides N."/>
            <person name="Kim E."/>
            <person name="Harwood C.S."/>
            <person name="Oda Y."/>
            <person name="Richardson P."/>
        </authorList>
    </citation>
    <scope>NUCLEOTIDE SEQUENCE [LARGE SCALE GENOMIC DNA]</scope>
    <source>
        <strain evidence="2">BisA53</strain>
    </source>
</reference>
<gene>
    <name evidence="2" type="ordered locus">RPE_0506</name>
</gene>
<dbReference type="PANTHER" id="PTHR31793">
    <property type="entry name" value="4-HYDROXYBENZOYL-COA THIOESTERASE FAMILY MEMBER"/>
    <property type="match status" value="1"/>
</dbReference>
<dbReference type="CDD" id="cd00586">
    <property type="entry name" value="4HBT"/>
    <property type="match status" value="1"/>
</dbReference>
<organism evidence="2">
    <name type="scientific">Rhodopseudomonas palustris (strain BisA53)</name>
    <dbReference type="NCBI Taxonomy" id="316055"/>
    <lineage>
        <taxon>Bacteria</taxon>
        <taxon>Pseudomonadati</taxon>
        <taxon>Pseudomonadota</taxon>
        <taxon>Alphaproteobacteria</taxon>
        <taxon>Hyphomicrobiales</taxon>
        <taxon>Nitrobacteraceae</taxon>
        <taxon>Rhodopseudomonas</taxon>
    </lineage>
</organism>
<dbReference type="InterPro" id="IPR029069">
    <property type="entry name" value="HotDog_dom_sf"/>
</dbReference>
<dbReference type="AlphaFoldDB" id="Q07UB9"/>
<dbReference type="Pfam" id="PF13279">
    <property type="entry name" value="4HBT_2"/>
    <property type="match status" value="1"/>
</dbReference>
<evidence type="ECO:0000256" key="1">
    <source>
        <dbReference type="ARBA" id="ARBA00022801"/>
    </source>
</evidence>
<proteinExistence type="predicted"/>
<protein>
    <submittedName>
        <fullName evidence="2">Thioesterase superfamily</fullName>
    </submittedName>
</protein>
<accession>Q07UB9</accession>
<dbReference type="eggNOG" id="COG0824">
    <property type="taxonomic scope" value="Bacteria"/>
</dbReference>
<dbReference type="Gene3D" id="3.10.129.10">
    <property type="entry name" value="Hotdog Thioesterase"/>
    <property type="match status" value="1"/>
</dbReference>
<dbReference type="EMBL" id="CP000463">
    <property type="protein sequence ID" value="ABJ04465.1"/>
    <property type="molecule type" value="Genomic_DNA"/>
</dbReference>
<name>Q07UB9_RHOP5</name>
<dbReference type="SUPFAM" id="SSF54637">
    <property type="entry name" value="Thioesterase/thiol ester dehydrase-isomerase"/>
    <property type="match status" value="1"/>
</dbReference>
<dbReference type="GO" id="GO:0047617">
    <property type="term" value="F:fatty acyl-CoA hydrolase activity"/>
    <property type="evidence" value="ECO:0007669"/>
    <property type="project" value="TreeGrafter"/>
</dbReference>
<dbReference type="STRING" id="316055.RPE_0506"/>
<sequence length="182" mass="20434">MRPLWPSIGRPNLGRCVEHPCMTDPDPSDFAWDYPAPFTLSVSPEAGDIDGLNHTNNAVYVRWCDRIGWAHSEALGLCLADWQRLDRAVAIRRGEYDYLLPSFAGDDLLLGTWITGSDGRLTMQRSFQLIRPRQLVTVMRGRWDLVSIELSSGRPRRMPPEFVNVYHPALVQTAAANASGRG</sequence>
<dbReference type="KEGG" id="rpe:RPE_0506"/>